<dbReference type="FunFam" id="3.90.76.10:FF:000004">
    <property type="entry name" value="Peptide ABC transporter substrate-binding protein"/>
    <property type="match status" value="1"/>
</dbReference>
<dbReference type="InterPro" id="IPR030678">
    <property type="entry name" value="Peptide/Ni-bd"/>
</dbReference>
<dbReference type="Pfam" id="PF00496">
    <property type="entry name" value="SBP_bac_5"/>
    <property type="match status" value="1"/>
</dbReference>
<dbReference type="PIRSF" id="PIRSF002741">
    <property type="entry name" value="MppA"/>
    <property type="match status" value="1"/>
</dbReference>
<evidence type="ECO:0000256" key="2">
    <source>
        <dbReference type="SAM" id="SignalP"/>
    </source>
</evidence>
<feature type="signal peptide" evidence="2">
    <location>
        <begin position="1"/>
        <end position="30"/>
    </location>
</feature>
<dbReference type="Proteomes" id="UP000272528">
    <property type="component" value="Chromosome"/>
</dbReference>
<dbReference type="RefSeq" id="WP_126013574.1">
    <property type="nucleotide sequence ID" value="NZ_CP034437.1"/>
</dbReference>
<dbReference type="PROSITE" id="PS51257">
    <property type="entry name" value="PROKAR_LIPOPROTEIN"/>
    <property type="match status" value="1"/>
</dbReference>
<dbReference type="InterPro" id="IPR000914">
    <property type="entry name" value="SBP_5_dom"/>
</dbReference>
<evidence type="ECO:0000259" key="3">
    <source>
        <dbReference type="Pfam" id="PF00496"/>
    </source>
</evidence>
<name>A0A3S9A0I8_9BACL</name>
<proteinExistence type="predicted"/>
<sequence>MIRKRRRSFSVVIVLAVLTLVISACGGNSANNNSTENSNKGSNVTNTGTANSGDAATDTSTDASQPKDGGNLIVAVGADPDVLNPIYAGDRVSLTIDQALYAPLFQINNGKKTYYLADSLTPSADNLTYTLKLKSGLTWHDGQPLTADDVVFTFDKILDKNQNSFFRDYLVFGDKQVQVTKVDDLTVEFKLPQVNPAFEATLVQLTPIPKHIFEKEADIQKSTKNAAPVGSGPFKFKEYKTGEYVTLERFDNYFEGKPHLDSITYRVAKDTNAANLALQNGEINVKYLDPQDVSTIEGTGKFDILPYAEGRLSYLAFNENSDIGVLKKKEVRQAISYALNREEVIQAAYASPDYADQAHSVLTPDTLYHTNDVTSFDNDVAKAKELLQQAGVSNLKLRFIVTSGNKVQEAVSLYVQQKLKDVGIDVQLQSLDASAFGAKAYDPKATDFDLFVGGYIMGSDPDAYSVLFTSNGAYNSFHYGNTEADGLWKQGSTEADTTKRGEVYKKIQEIIAGDAPIYPIGYTKTIVAFDKQFGGVDEAVLKPVVIFEDPAKLYLK</sequence>
<evidence type="ECO:0000256" key="1">
    <source>
        <dbReference type="SAM" id="MobiDB-lite"/>
    </source>
</evidence>
<dbReference type="GO" id="GO:0015833">
    <property type="term" value="P:peptide transport"/>
    <property type="evidence" value="ECO:0007669"/>
    <property type="project" value="TreeGrafter"/>
</dbReference>
<protein>
    <submittedName>
        <fullName evidence="4">ABC transporter substrate-binding protein</fullName>
    </submittedName>
</protein>
<feature type="domain" description="Solute-binding protein family 5" evidence="3">
    <location>
        <begin position="116"/>
        <end position="474"/>
    </location>
</feature>
<feature type="compositionally biased region" description="Polar residues" evidence="1">
    <location>
        <begin position="44"/>
        <end position="64"/>
    </location>
</feature>
<feature type="chain" id="PRO_5018988978" evidence="2">
    <location>
        <begin position="31"/>
        <end position="556"/>
    </location>
</feature>
<dbReference type="Gene3D" id="3.10.105.10">
    <property type="entry name" value="Dipeptide-binding Protein, Domain 3"/>
    <property type="match status" value="1"/>
</dbReference>
<accession>A0A3S9A0I8</accession>
<dbReference type="PANTHER" id="PTHR30290:SF59">
    <property type="entry name" value="OLIGOPEPTIDE ABC TRANSPORTER,SUBSTRATE-BINDING PROTEIN"/>
    <property type="match status" value="1"/>
</dbReference>
<keyword evidence="5" id="KW-1185">Reference proteome</keyword>
<keyword evidence="2" id="KW-0732">Signal</keyword>
<dbReference type="KEGG" id="palb:EJC50_05835"/>
<feature type="region of interest" description="Disordered" evidence="1">
    <location>
        <begin position="29"/>
        <end position="66"/>
    </location>
</feature>
<organism evidence="4 5">
    <name type="scientific">Paenibacillus albus</name>
    <dbReference type="NCBI Taxonomy" id="2495582"/>
    <lineage>
        <taxon>Bacteria</taxon>
        <taxon>Bacillati</taxon>
        <taxon>Bacillota</taxon>
        <taxon>Bacilli</taxon>
        <taxon>Bacillales</taxon>
        <taxon>Paenibacillaceae</taxon>
        <taxon>Paenibacillus</taxon>
    </lineage>
</organism>
<dbReference type="OrthoDB" id="9796817at2"/>
<dbReference type="Gene3D" id="3.40.190.10">
    <property type="entry name" value="Periplasmic binding protein-like II"/>
    <property type="match status" value="1"/>
</dbReference>
<reference evidence="5" key="1">
    <citation type="submission" date="2018-12" db="EMBL/GenBank/DDBJ databases">
        <title>Genome sequence of Peanibacillus sp.</title>
        <authorList>
            <person name="Subramani G."/>
            <person name="Srinivasan S."/>
            <person name="Kim M.K."/>
        </authorList>
    </citation>
    <scope>NUCLEOTIDE SEQUENCE [LARGE SCALE GENOMIC DNA]</scope>
    <source>
        <strain evidence="5">18JY67-1</strain>
    </source>
</reference>
<gene>
    <name evidence="4" type="ORF">EJC50_05835</name>
</gene>
<dbReference type="EMBL" id="CP034437">
    <property type="protein sequence ID" value="AZN39238.1"/>
    <property type="molecule type" value="Genomic_DNA"/>
</dbReference>
<evidence type="ECO:0000313" key="5">
    <source>
        <dbReference type="Proteomes" id="UP000272528"/>
    </source>
</evidence>
<dbReference type="CDD" id="cd00995">
    <property type="entry name" value="PBP2_NikA_DppA_OppA_like"/>
    <property type="match status" value="1"/>
</dbReference>
<dbReference type="GO" id="GO:1904680">
    <property type="term" value="F:peptide transmembrane transporter activity"/>
    <property type="evidence" value="ECO:0007669"/>
    <property type="project" value="TreeGrafter"/>
</dbReference>
<dbReference type="SUPFAM" id="SSF53850">
    <property type="entry name" value="Periplasmic binding protein-like II"/>
    <property type="match status" value="1"/>
</dbReference>
<dbReference type="AlphaFoldDB" id="A0A3S9A0I8"/>
<dbReference type="InterPro" id="IPR039424">
    <property type="entry name" value="SBP_5"/>
</dbReference>
<evidence type="ECO:0000313" key="4">
    <source>
        <dbReference type="EMBL" id="AZN39238.1"/>
    </source>
</evidence>
<dbReference type="GO" id="GO:0043190">
    <property type="term" value="C:ATP-binding cassette (ABC) transporter complex"/>
    <property type="evidence" value="ECO:0007669"/>
    <property type="project" value="InterPro"/>
</dbReference>
<dbReference type="GO" id="GO:0042597">
    <property type="term" value="C:periplasmic space"/>
    <property type="evidence" value="ECO:0007669"/>
    <property type="project" value="UniProtKB-ARBA"/>
</dbReference>
<feature type="compositionally biased region" description="Low complexity" evidence="1">
    <location>
        <begin position="29"/>
        <end position="43"/>
    </location>
</feature>
<dbReference type="Gene3D" id="3.90.76.10">
    <property type="entry name" value="Dipeptide-binding Protein, Domain 1"/>
    <property type="match status" value="1"/>
</dbReference>
<dbReference type="PANTHER" id="PTHR30290">
    <property type="entry name" value="PERIPLASMIC BINDING COMPONENT OF ABC TRANSPORTER"/>
    <property type="match status" value="1"/>
</dbReference>